<comment type="caution">
    <text evidence="1">The sequence shown here is derived from an EMBL/GenBank/DDBJ whole genome shotgun (WGS) entry which is preliminary data.</text>
</comment>
<evidence type="ECO:0000313" key="1">
    <source>
        <dbReference type="EMBL" id="MDT0576039.1"/>
    </source>
</evidence>
<name>A0ABU2ZHG2_9SPHN</name>
<accession>A0ABU2ZHG2</accession>
<gene>
    <name evidence="1" type="ORF">RM533_07545</name>
</gene>
<dbReference type="EMBL" id="JAVRHS010000005">
    <property type="protein sequence ID" value="MDT0576039.1"/>
    <property type="molecule type" value="Genomic_DNA"/>
</dbReference>
<dbReference type="RefSeq" id="WP_311340620.1">
    <property type="nucleotide sequence ID" value="NZ_JAVRHS010000005.1"/>
</dbReference>
<sequence>MERQAHELNYVRRQEPLPTVEVDVDSLDPEGPTVADIVGEALSKHATGKPNICATAYMYFTPSVNFGEPTSSEFVMVAGPKALYDVVLAAFRAIGKVRCRPSDMLKPEMHMAIAHVEEGLVWEPLDTITWGTTA</sequence>
<proteinExistence type="predicted"/>
<keyword evidence="2" id="KW-1185">Reference proteome</keyword>
<evidence type="ECO:0000313" key="2">
    <source>
        <dbReference type="Proteomes" id="UP001259803"/>
    </source>
</evidence>
<protein>
    <submittedName>
        <fullName evidence="1">Uncharacterized protein</fullName>
    </submittedName>
</protein>
<reference evidence="1 2" key="1">
    <citation type="submission" date="2023-09" db="EMBL/GenBank/DDBJ databases">
        <authorList>
            <person name="Rey-Velasco X."/>
        </authorList>
    </citation>
    <scope>NUCLEOTIDE SEQUENCE [LARGE SCALE GENOMIC DNA]</scope>
    <source>
        <strain evidence="1 2">F390</strain>
    </source>
</reference>
<organism evidence="1 2">
    <name type="scientific">Croceicoccus esteveae</name>
    <dbReference type="NCBI Taxonomy" id="3075597"/>
    <lineage>
        <taxon>Bacteria</taxon>
        <taxon>Pseudomonadati</taxon>
        <taxon>Pseudomonadota</taxon>
        <taxon>Alphaproteobacteria</taxon>
        <taxon>Sphingomonadales</taxon>
        <taxon>Erythrobacteraceae</taxon>
        <taxon>Croceicoccus</taxon>
    </lineage>
</organism>
<dbReference type="Proteomes" id="UP001259803">
    <property type="component" value="Unassembled WGS sequence"/>
</dbReference>